<dbReference type="AlphaFoldDB" id="A0A9N9NPH0"/>
<feature type="non-terminal residue" evidence="1">
    <location>
        <position position="98"/>
    </location>
</feature>
<sequence>SEKLAVICKAKKISVLAALPSFYLAAEEELIKWLNKLHLAGIAVIAEAWADIPIEMITRLFKKCGISNELDGTEDNLLYDLDKENYNSEDSLEIVNED</sequence>
<proteinExistence type="predicted"/>
<evidence type="ECO:0000313" key="2">
    <source>
        <dbReference type="Proteomes" id="UP000789396"/>
    </source>
</evidence>
<protein>
    <submittedName>
        <fullName evidence="1">11039_t:CDS:1</fullName>
    </submittedName>
</protein>
<dbReference type="EMBL" id="CAJVPZ010036566">
    <property type="protein sequence ID" value="CAG8751598.1"/>
    <property type="molecule type" value="Genomic_DNA"/>
</dbReference>
<evidence type="ECO:0000313" key="1">
    <source>
        <dbReference type="EMBL" id="CAG8751598.1"/>
    </source>
</evidence>
<gene>
    <name evidence="1" type="ORF">RFULGI_LOCUS13637</name>
</gene>
<dbReference type="Proteomes" id="UP000789396">
    <property type="component" value="Unassembled WGS sequence"/>
</dbReference>
<name>A0A9N9NPH0_9GLOM</name>
<reference evidence="1" key="1">
    <citation type="submission" date="2021-06" db="EMBL/GenBank/DDBJ databases">
        <authorList>
            <person name="Kallberg Y."/>
            <person name="Tangrot J."/>
            <person name="Rosling A."/>
        </authorList>
    </citation>
    <scope>NUCLEOTIDE SEQUENCE</scope>
    <source>
        <strain evidence="1">IN212</strain>
    </source>
</reference>
<dbReference type="OrthoDB" id="2444801at2759"/>
<feature type="non-terminal residue" evidence="1">
    <location>
        <position position="1"/>
    </location>
</feature>
<comment type="caution">
    <text evidence="1">The sequence shown here is derived from an EMBL/GenBank/DDBJ whole genome shotgun (WGS) entry which is preliminary data.</text>
</comment>
<organism evidence="1 2">
    <name type="scientific">Racocetra fulgida</name>
    <dbReference type="NCBI Taxonomy" id="60492"/>
    <lineage>
        <taxon>Eukaryota</taxon>
        <taxon>Fungi</taxon>
        <taxon>Fungi incertae sedis</taxon>
        <taxon>Mucoromycota</taxon>
        <taxon>Glomeromycotina</taxon>
        <taxon>Glomeromycetes</taxon>
        <taxon>Diversisporales</taxon>
        <taxon>Gigasporaceae</taxon>
        <taxon>Racocetra</taxon>
    </lineage>
</organism>
<keyword evidence="2" id="KW-1185">Reference proteome</keyword>
<accession>A0A9N9NPH0</accession>